<evidence type="ECO:0000313" key="2">
    <source>
        <dbReference type="EMBL" id="CAD8411999.1"/>
    </source>
</evidence>
<evidence type="ECO:0000256" key="1">
    <source>
        <dbReference type="SAM" id="Phobius"/>
    </source>
</evidence>
<accession>A0A7S0C448</accession>
<keyword evidence="1" id="KW-0812">Transmembrane</keyword>
<protein>
    <submittedName>
        <fullName evidence="2">Uncharacterized protein</fullName>
    </submittedName>
</protein>
<proteinExistence type="predicted"/>
<sequence length="256" mass="29337">MFAIRPITVFIIATRLVPEIAQGTFLGGNEYPNEYRLRKKIQQSLNKIPKSCEDELQQYCPLKTLESPSIKRHEHESTIYFNCKRLQDAMSSTSMRHARVGAVSHECENALFTVRHHFSALRRREEENNGNMLIRTAAFALVAVMSALASYLILKLNCSRTDQIERSFFFMDAEARKEVKCEKICVYINMVLGCGLLLVVLLYCPFFLLAIIPPFLIVQALHYWCRKIDSTDTEYQMVSLDPNSTVIFSGVPVDLQ</sequence>
<keyword evidence="1" id="KW-0472">Membrane</keyword>
<name>A0A7S0C448_9STRA</name>
<dbReference type="AlphaFoldDB" id="A0A7S0C448"/>
<feature type="transmembrane region" description="Helical" evidence="1">
    <location>
        <begin position="132"/>
        <end position="154"/>
    </location>
</feature>
<organism evidence="2">
    <name type="scientific">Proboscia inermis</name>
    <dbReference type="NCBI Taxonomy" id="420281"/>
    <lineage>
        <taxon>Eukaryota</taxon>
        <taxon>Sar</taxon>
        <taxon>Stramenopiles</taxon>
        <taxon>Ochrophyta</taxon>
        <taxon>Bacillariophyta</taxon>
        <taxon>Coscinodiscophyceae</taxon>
        <taxon>Rhizosoleniophycidae</taxon>
        <taxon>Rhizosoleniales</taxon>
        <taxon>Rhizosoleniaceae</taxon>
        <taxon>Proboscia</taxon>
    </lineage>
</organism>
<keyword evidence="1" id="KW-1133">Transmembrane helix</keyword>
<dbReference type="EMBL" id="HBEL01017027">
    <property type="protein sequence ID" value="CAD8411999.1"/>
    <property type="molecule type" value="Transcribed_RNA"/>
</dbReference>
<gene>
    <name evidence="2" type="ORF">PINE0816_LOCUS8124</name>
</gene>
<feature type="transmembrane region" description="Helical" evidence="1">
    <location>
        <begin position="196"/>
        <end position="218"/>
    </location>
</feature>
<reference evidence="2" key="1">
    <citation type="submission" date="2021-01" db="EMBL/GenBank/DDBJ databases">
        <authorList>
            <person name="Corre E."/>
            <person name="Pelletier E."/>
            <person name="Niang G."/>
            <person name="Scheremetjew M."/>
            <person name="Finn R."/>
            <person name="Kale V."/>
            <person name="Holt S."/>
            <person name="Cochrane G."/>
            <person name="Meng A."/>
            <person name="Brown T."/>
            <person name="Cohen L."/>
        </authorList>
    </citation>
    <scope>NUCLEOTIDE SEQUENCE</scope>
    <source>
        <strain evidence="2">CCAP1064/1</strain>
    </source>
</reference>